<dbReference type="InterPro" id="IPR031325">
    <property type="entry name" value="RHS_repeat"/>
</dbReference>
<keyword evidence="4" id="KW-1185">Reference proteome</keyword>
<dbReference type="InterPro" id="IPR006530">
    <property type="entry name" value="YD"/>
</dbReference>
<evidence type="ECO:0000313" key="4">
    <source>
        <dbReference type="Proteomes" id="UP000509568"/>
    </source>
</evidence>
<dbReference type="NCBIfam" id="TIGR03696">
    <property type="entry name" value="Rhs_assc_core"/>
    <property type="match status" value="1"/>
</dbReference>
<feature type="transmembrane region" description="Helical" evidence="2">
    <location>
        <begin position="1387"/>
        <end position="1409"/>
    </location>
</feature>
<feature type="transmembrane region" description="Helical" evidence="2">
    <location>
        <begin position="1460"/>
        <end position="1478"/>
    </location>
</feature>
<dbReference type="InterPro" id="IPR022385">
    <property type="entry name" value="Rhs_assc_core"/>
</dbReference>
<dbReference type="InterPro" id="IPR050708">
    <property type="entry name" value="T6SS_VgrG/RHS"/>
</dbReference>
<feature type="region of interest" description="Disordered" evidence="1">
    <location>
        <begin position="1491"/>
        <end position="1510"/>
    </location>
</feature>
<evidence type="ECO:0008006" key="5">
    <source>
        <dbReference type="Google" id="ProtNLM"/>
    </source>
</evidence>
<name>A0A7D5D8S8_9PSED</name>
<dbReference type="Pfam" id="PF05593">
    <property type="entry name" value="RHS_repeat"/>
    <property type="match status" value="1"/>
</dbReference>
<gene>
    <name evidence="3" type="ORF">HWQ56_14420</name>
</gene>
<evidence type="ECO:0000256" key="2">
    <source>
        <dbReference type="SAM" id="Phobius"/>
    </source>
</evidence>
<accession>A0A7D5D8S8</accession>
<dbReference type="PANTHER" id="PTHR32305">
    <property type="match status" value="1"/>
</dbReference>
<reference evidence="3 4" key="1">
    <citation type="submission" date="2020-06" db="EMBL/GenBank/DDBJ databases">
        <title>Pseudomonas eucalypticola sp. nov., an endophyte of Eucalyptus dunnii leaves with biocontrol ability of eucalyptus leaf blight.</title>
        <authorList>
            <person name="Liu Y."/>
            <person name="Song Z."/>
            <person name="Zeng H."/>
            <person name="Lu M."/>
            <person name="Wang X."/>
            <person name="Lian X."/>
            <person name="Zhang Q."/>
        </authorList>
    </citation>
    <scope>NUCLEOTIDE SEQUENCE [LARGE SCALE GENOMIC DNA]</scope>
    <source>
        <strain evidence="3 4">NP-1</strain>
    </source>
</reference>
<protein>
    <recommendedName>
        <fullName evidence="5">RHS repeat-associated core domain-containing protein</fullName>
    </recommendedName>
</protein>
<evidence type="ECO:0000256" key="1">
    <source>
        <dbReference type="SAM" id="MobiDB-lite"/>
    </source>
</evidence>
<dbReference type="RefSeq" id="WP_176570925.1">
    <property type="nucleotide sequence ID" value="NZ_CP056030.1"/>
</dbReference>
<proteinExistence type="predicted"/>
<sequence length="1681" mass="184495">MSLPVSSASPSILATGQIHSEAYNFLSSIQAGVDPRTGAFTASITLPPVAANDLRGPLVSLDLNYSPLSAGNQGFGKGWRLVTSSWDSASQHIQLASGERYRTQFSGNTLIFPDVPLPAVTAIVEGGVIWLRYRDGVTERLEPLPGDSGAWVVTHIAALDGSAVTLRWTAVGAVARLLDIVDAQDRQLLAVQYDSEVFTQVTAMPGTDAEVVMTFMQVNGELRRVCVDELATDCWQFTYDSTLHPGLMLLTSCMQPTGFREEVQYDVQNGLRLPEGAPLATMPVVSRSAKITAPDEPILYTTYRFDLHGTTNYFGWPVVERWQDYADNLYHHTDEHEFIYGSVETQLDAQNNLLGEVSRSFNRFHLLIRERRVQGSAQVDTVTHYYARPDLAVGQQVPYFLFPRLVITSKAYLDERNQPIQAITTTEETRYDDEGNTVWHRDAIGTVTTTEYYPGNGEGDNCPADPLGRVLRAKTQTTTPPPGTEGPIKQTRYQYRELPARHDAPDFVLPRFITRTAEIIYQVEGDTLTERVRTTDQHIDAPTSPYHGRLLSSTRLKDGRQTLTAYAYDTTTAHSADGTEIPVLQTTATLTGGDGTWITTCNTQSLHTGQTVTHQGDNGVVVASAYDTLGRLTRESVAPTSLYEASVKWDYSCSIANSCRIRTSSTGRVRRLWYDTMGRELREEAQDDRGGFYTTRSIKYDLLGQKVSETTCDPGNPELAALVLTTTMTYDDWGEVLTTTGPDGVVNHTVNNPVSLTGTSWVTGTNGQDGMRTVTTYSLAGDVLEERLFDGNGQLHRRLTWSYDGLGRCVSKVDAMGGETRQAWDVFDRLVLTHLPDGTQVHRTYAPGHEDLVATIAVSHPSLEGGAVVLGERRYDDIGRLLSERTGQRTTRWTYQPGNLDPVTTILPNGTEVTTERIPELSNALASMQAGDIWVRNEYDRVRGLLTKSEGNLGHSTHAWSFYDAPQRSDYIWTGDKERSQAQCNTPGQRTSSRIDADGSHTFFSFDEYGRPSEQRDPDATVTLAYDAFSRIQRQRTTATDGSREIDVNLTYDALGQTVRQETRTRTGSQTVHQTEALTWRQDGKLLSRIRSVDGTPVLTETFDYDERGRTVLHRAAGTQLPQDAHGHRYVEQRFQYDALDNIRRLDTVLAEGGLTNITLFEFGADEPTQLVRVTHSDPSYPAPLALSYDALGNLSSDEQKRPLRYDALGRLTAVTLHDGSECLWQYGPGGNVVMTHDQVGPRWRYSVGDVVSCELASDVETRWVYAGAVPVAESRLAASIRSVTLLGTDGQGSVTTELDGSLRLLEYSAYGSAPQHEHHTRLGYTGALREPGVGWYLLGDYRVYNPALMRFHSHDNLSPFDEGGLNGYVYCSSDPINRVDPSGHAWYDWILPATGLVLGIVSFGTAVIPFMAATAAIYAGTAAVTASYVALAGSAALATTSLGTGLASTFLQADGNSKAAMILGIVSTVTAVLSGGMKSVSGRLAPAAKATPGQVARRATPPTHSVVKESAAPKIFRTPPPGSNVANPGVYPNNAFTIPAHQLQYNHLMAIHRGVPGTFDNIRAISAANPLPLPSAPPVPASYVTFANTGNTPVQFYRADPRYVEELLRIGANKHPIYTPARLNALGNPRDHLLSTTQEVRDKVFSRVFPQSVSPDQALAMRRDIQVYTKILRAEEAAVR</sequence>
<organism evidence="3 4">
    <name type="scientific">Pseudomonas eucalypticola</name>
    <dbReference type="NCBI Taxonomy" id="2599595"/>
    <lineage>
        <taxon>Bacteria</taxon>
        <taxon>Pseudomonadati</taxon>
        <taxon>Pseudomonadota</taxon>
        <taxon>Gammaproteobacteria</taxon>
        <taxon>Pseudomonadales</taxon>
        <taxon>Pseudomonadaceae</taxon>
        <taxon>Pseudomonas</taxon>
    </lineage>
</organism>
<evidence type="ECO:0000313" key="3">
    <source>
        <dbReference type="EMBL" id="QKZ04915.1"/>
    </source>
</evidence>
<keyword evidence="2" id="KW-1133">Transmembrane helix</keyword>
<dbReference type="EMBL" id="CP056030">
    <property type="protein sequence ID" value="QKZ04915.1"/>
    <property type="molecule type" value="Genomic_DNA"/>
</dbReference>
<keyword evidence="2" id="KW-0472">Membrane</keyword>
<dbReference type="NCBIfam" id="TIGR01643">
    <property type="entry name" value="YD_repeat_2x"/>
    <property type="match status" value="1"/>
</dbReference>
<feature type="transmembrane region" description="Helical" evidence="2">
    <location>
        <begin position="1416"/>
        <end position="1440"/>
    </location>
</feature>
<dbReference type="Gene3D" id="2.180.10.10">
    <property type="entry name" value="RHS repeat-associated core"/>
    <property type="match status" value="2"/>
</dbReference>
<keyword evidence="2" id="KW-0812">Transmembrane</keyword>
<dbReference type="Proteomes" id="UP000509568">
    <property type="component" value="Chromosome"/>
</dbReference>
<dbReference type="PANTHER" id="PTHR32305:SF15">
    <property type="entry name" value="PROTEIN RHSA-RELATED"/>
    <property type="match status" value="1"/>
</dbReference>
<dbReference type="KEGG" id="pez:HWQ56_14420"/>